<dbReference type="Proteomes" id="UP000016702">
    <property type="component" value="Chromosome"/>
</dbReference>
<dbReference type="PANTHER" id="PTHR47199">
    <property type="entry name" value="PHOTOSYSTEM II STABILITY/ASSEMBLY FACTOR HCF136, CHLOROPLASTIC"/>
    <property type="match status" value="1"/>
</dbReference>
<dbReference type="PANTHER" id="PTHR47199:SF2">
    <property type="entry name" value="PHOTOSYSTEM II STABILITY_ASSEMBLY FACTOR HCF136, CHLOROPLASTIC"/>
    <property type="match status" value="1"/>
</dbReference>
<name>A0ABM7EFE0_PSEPU</name>
<evidence type="ECO:0000259" key="4">
    <source>
        <dbReference type="Pfam" id="PF14870"/>
    </source>
</evidence>
<dbReference type="EMBL" id="AP013070">
    <property type="protein sequence ID" value="BAN54532.1"/>
    <property type="molecule type" value="Genomic_DNA"/>
</dbReference>
<dbReference type="SUPFAM" id="SSF110296">
    <property type="entry name" value="Oligoxyloglucan reducing end-specific cellobiohydrolase"/>
    <property type="match status" value="1"/>
</dbReference>
<evidence type="ECO:0000256" key="2">
    <source>
        <dbReference type="ARBA" id="ARBA00023276"/>
    </source>
</evidence>
<evidence type="ECO:0000313" key="6">
    <source>
        <dbReference type="Proteomes" id="UP000016702"/>
    </source>
</evidence>
<protein>
    <recommendedName>
        <fullName evidence="4">Photosynthesis system II assembly factor Ycf48/Hcf136-like domain-containing protein</fullName>
    </recommendedName>
</protein>
<reference evidence="5 6" key="1">
    <citation type="journal article" date="2014" name="Genome Announc.">
        <title>The Complete Genome Sequence of Pseudomonas putida NBRC 14164T Confirms High Intraspecies Variation.</title>
        <authorList>
            <person name="Ohji S."/>
            <person name="Yamazoe A."/>
            <person name="Hosoyama A."/>
            <person name="Tsuchikane K."/>
            <person name="Ezaki T."/>
            <person name="Fujita N."/>
        </authorList>
    </citation>
    <scope>NUCLEOTIDE SEQUENCE [LARGE SCALE GENOMIC DNA]</scope>
    <source>
        <strain evidence="5 6">NBRC 14164</strain>
    </source>
</reference>
<organism evidence="5 6">
    <name type="scientific">Pseudomonas putida NBRC 14164</name>
    <dbReference type="NCBI Taxonomy" id="1211579"/>
    <lineage>
        <taxon>Bacteria</taxon>
        <taxon>Pseudomonadati</taxon>
        <taxon>Pseudomonadota</taxon>
        <taxon>Gammaproteobacteria</taxon>
        <taxon>Pseudomonadales</taxon>
        <taxon>Pseudomonadaceae</taxon>
        <taxon>Pseudomonas</taxon>
    </lineage>
</organism>
<proteinExistence type="predicted"/>
<evidence type="ECO:0000313" key="5">
    <source>
        <dbReference type="EMBL" id="BAN54532.1"/>
    </source>
</evidence>
<keyword evidence="3" id="KW-0472">Membrane</keyword>
<feature type="domain" description="Photosynthesis system II assembly factor Ycf48/Hcf136-like" evidence="4">
    <location>
        <begin position="80"/>
        <end position="188"/>
    </location>
</feature>
<gene>
    <name evidence="5" type="ORF">PP4_26790</name>
</gene>
<dbReference type="InterPro" id="IPR015943">
    <property type="entry name" value="WD40/YVTN_repeat-like_dom_sf"/>
</dbReference>
<sequence length="359" mass="38724">MIHDYKNKRVDRMSIVERLDVAARSRPCAKLIAYFVCITVAAIVALAFTPRGALNIAQTTLNTERMQINGLLNLGTRQVAVGERGTILISDDRGRSWQQATVEPQRQISLTALTALNPEQLVAVGQDSLILRSNDAGSSWQEVHFDPAAGEPLLGAWAAGGKQVVVFGSYGKFYQSDDAGRSWRAVALEVDRAHLNALDGGSDGRRMLVGEQGLVMRSADNGQHWQQLPAFYNGSLFGVVRLSAQRWVTYGMRGHVFVTDNFGEQWQAIKVGNTQPLYGHVVLPDHSGVLIVGGGSSMVRLDTEGRLIGTTRQPGLGTLTAAIVVGTDQLLVAGERGVFQGNGNSVAALGKGEQVHEVR</sequence>
<keyword evidence="3" id="KW-1133">Transmembrane helix</keyword>
<keyword evidence="1" id="KW-0602">Photosynthesis</keyword>
<feature type="transmembrane region" description="Helical" evidence="3">
    <location>
        <begin position="31"/>
        <end position="49"/>
    </location>
</feature>
<dbReference type="InterPro" id="IPR028203">
    <property type="entry name" value="PSII_CF48-like_dom"/>
</dbReference>
<keyword evidence="2" id="KW-0604">Photosystem II</keyword>
<dbReference type="Gene3D" id="2.130.10.10">
    <property type="entry name" value="YVTN repeat-like/Quinoprotein amine dehydrogenase"/>
    <property type="match status" value="1"/>
</dbReference>
<keyword evidence="3" id="KW-0812">Transmembrane</keyword>
<dbReference type="Pfam" id="PF14870">
    <property type="entry name" value="PSII_BNR"/>
    <property type="match status" value="1"/>
</dbReference>
<accession>A0ABM7EFE0</accession>
<evidence type="ECO:0000256" key="1">
    <source>
        <dbReference type="ARBA" id="ARBA00022531"/>
    </source>
</evidence>
<evidence type="ECO:0000256" key="3">
    <source>
        <dbReference type="SAM" id="Phobius"/>
    </source>
</evidence>
<dbReference type="CDD" id="cd15482">
    <property type="entry name" value="Sialidase_non-viral"/>
    <property type="match status" value="1"/>
</dbReference>
<keyword evidence="6" id="KW-1185">Reference proteome</keyword>